<keyword evidence="4" id="KW-0862">Zinc</keyword>
<comment type="similarity">
    <text evidence="1">Belongs to the ZC2HC1 family.</text>
</comment>
<dbReference type="PANTHER" id="PTHR14649">
    <property type="entry name" value="ZINC FINGER C2HC DOMAIN-CONTAINING PROTEIN 1C"/>
    <property type="match status" value="1"/>
</dbReference>
<name>A0A139WDG4_TRICA</name>
<dbReference type="InParanoid" id="A0A139WDG4"/>
<evidence type="ECO:0000256" key="2">
    <source>
        <dbReference type="ARBA" id="ARBA00022723"/>
    </source>
</evidence>
<evidence type="ECO:0000256" key="6">
    <source>
        <dbReference type="PROSITE-ProRule" id="PRU01371"/>
    </source>
</evidence>
<feature type="compositionally biased region" description="Basic and acidic residues" evidence="7">
    <location>
        <begin position="465"/>
        <end position="479"/>
    </location>
</feature>
<keyword evidence="2" id="KW-0479">Metal-binding</keyword>
<dbReference type="PROSITE" id="PS52027">
    <property type="entry name" value="ZF_C2HC_C3H"/>
    <property type="match status" value="1"/>
</dbReference>
<evidence type="ECO:0000256" key="1">
    <source>
        <dbReference type="ARBA" id="ARBA00010843"/>
    </source>
</evidence>
<dbReference type="InterPro" id="IPR026104">
    <property type="entry name" value="ZNF_C2HC_dom_1C"/>
</dbReference>
<evidence type="ECO:0000256" key="3">
    <source>
        <dbReference type="ARBA" id="ARBA00022771"/>
    </source>
</evidence>
<feature type="region of interest" description="Disordered" evidence="7">
    <location>
        <begin position="570"/>
        <end position="590"/>
    </location>
</feature>
<feature type="region of interest" description="Disordered" evidence="7">
    <location>
        <begin position="465"/>
        <end position="489"/>
    </location>
</feature>
<proteinExistence type="inferred from homology"/>
<accession>A0A139WDG4</accession>
<evidence type="ECO:0000256" key="5">
    <source>
        <dbReference type="ARBA" id="ARBA00023054"/>
    </source>
</evidence>
<dbReference type="Gene3D" id="3.30.160.60">
    <property type="entry name" value="Classic Zinc Finger"/>
    <property type="match status" value="1"/>
</dbReference>
<dbReference type="InterPro" id="IPR049899">
    <property type="entry name" value="Znf_C2HC_C3H"/>
</dbReference>
<dbReference type="AlphaFoldDB" id="A0A139WDG4"/>
<dbReference type="OMA" id="SIMEVII"/>
<sequence length="1012" mass="114657">MFKSLLPWKHRKTKVMVPEQTMEDVDFNQVLLFLCETAFVNCTEIVSCAPPTRIAFVATSDQNLEDQSLVPCQTCGRTFLPLPLKKHAPICEKNATKKRKVFDSLKQRVEGTDLAQFHQKSYLKKPLESAPKPQKNQWEENHQKLVDAIRSAKGNMSSVKKATPPPSLNERCPFCERHFGPKAFDRHVEWCKEHRSRIQKSPANVLLAKERLEARTKYKVPPLTKSKRVTVKEKYSSPSLNRTESICSVKSTPVVAKRSPSVRKPKSVLDLGKKTELKVDKRENGGKRFKTNVQSPCSVSFPLYPDFPNPLSFDSSRKYCPGREKINTNHVENLESITVAPVKFKKLVTWKDMSEKSPDSESVIVVYENSNVFGKKEATKSHTFIEELKEILTDSDSDFSKKQSEEVTVSNTTIEECKSAPEFANSDEDLTKLINSHIDSELSFSDLAENFQNCFISDEDSKHDLRENSDNLGEKHDSPSNDSLFSSRSTEKNDAILTASGEKHDLLLSSRSTEKNDSVISISGEKLDYPSNDSLFSSRLTEKNDPTGVVSGEKHDSLLSWRSTEKNNSVLSSSGEKLDSPSDDSLLSSHSALGEKHDSLLPKNDSVLTAPNIFCFGKVQNFNEYEVPKKRRKLNSTFIVQVPTFPKKSGFLPKIVTDVEKPIKIAVEEKIKSPMKLPILGKRQKKVRKENVEVKRDTSDVFLSYRSPVSSQYDPFVSAERQFKELLDCDTIRPHTAVEKAKSPPKKSVKSAETSNNKKRQSVIDPPVCFQDSEDDFELLENILNEKTNFKLDLNKNDDCFDIFSNTVTVERKYSDDMSSIDSNLINENDNLSIPENFKLDNYSPTSTEDTDTTIQNDFFEKIETTKKTKTKTGCNEVAKTKSKCVSKAKTTKEAEKNKNVENNKNCDIKAEDLFAVDDKMYAEYKIYEEMYLKEKEQRSNKKSKAKHSVKSYGIELEKSKVSDDSAYGSLTRAKMDSENVRMSKFCHECGNKYPLTTAKFCVECGVKRLVL</sequence>
<reference evidence="9 10" key="2">
    <citation type="journal article" date="2010" name="Nucleic Acids Res.">
        <title>BeetleBase in 2010: revisions to provide comprehensive genomic information for Tribolium castaneum.</title>
        <authorList>
            <person name="Kim H.S."/>
            <person name="Murphy T."/>
            <person name="Xia J."/>
            <person name="Caragea D."/>
            <person name="Park Y."/>
            <person name="Beeman R.W."/>
            <person name="Lorenzen M.D."/>
            <person name="Butcher S."/>
            <person name="Manak J.R."/>
            <person name="Brown S.J."/>
        </authorList>
    </citation>
    <scope>GENOME REANNOTATION</scope>
    <source>
        <strain evidence="9 10">Georgia GA2</strain>
    </source>
</reference>
<evidence type="ECO:0000256" key="7">
    <source>
        <dbReference type="SAM" id="MobiDB-lite"/>
    </source>
</evidence>
<dbReference type="GO" id="GO:0008270">
    <property type="term" value="F:zinc ion binding"/>
    <property type="evidence" value="ECO:0007669"/>
    <property type="project" value="UniProtKB-KW"/>
</dbReference>
<evidence type="ECO:0000313" key="10">
    <source>
        <dbReference type="Proteomes" id="UP000007266"/>
    </source>
</evidence>
<protein>
    <recommendedName>
        <fullName evidence="8">C2HC/C3H-type domain-containing protein</fullName>
    </recommendedName>
</protein>
<dbReference type="Pfam" id="PF13913">
    <property type="entry name" value="zf-C2HC_2"/>
    <property type="match status" value="2"/>
</dbReference>
<evidence type="ECO:0000259" key="8">
    <source>
        <dbReference type="PROSITE" id="PS52027"/>
    </source>
</evidence>
<dbReference type="EMBL" id="KQ971358">
    <property type="protein sequence ID" value="KYB25983.1"/>
    <property type="molecule type" value="Genomic_DNA"/>
</dbReference>
<keyword evidence="3 6" id="KW-0863">Zinc-finger</keyword>
<keyword evidence="5" id="KW-0175">Coiled coil</keyword>
<reference evidence="9 10" key="1">
    <citation type="journal article" date="2008" name="Nature">
        <title>The genome of the model beetle and pest Tribolium castaneum.</title>
        <authorList>
            <consortium name="Tribolium Genome Sequencing Consortium"/>
            <person name="Richards S."/>
            <person name="Gibbs R.A."/>
            <person name="Weinstock G.M."/>
            <person name="Brown S.J."/>
            <person name="Denell R."/>
            <person name="Beeman R.W."/>
            <person name="Gibbs R."/>
            <person name="Beeman R.W."/>
            <person name="Brown S.J."/>
            <person name="Bucher G."/>
            <person name="Friedrich M."/>
            <person name="Grimmelikhuijzen C.J."/>
            <person name="Klingler M."/>
            <person name="Lorenzen M."/>
            <person name="Richards S."/>
            <person name="Roth S."/>
            <person name="Schroder R."/>
            <person name="Tautz D."/>
            <person name="Zdobnov E.M."/>
            <person name="Muzny D."/>
            <person name="Gibbs R.A."/>
            <person name="Weinstock G.M."/>
            <person name="Attaway T."/>
            <person name="Bell S."/>
            <person name="Buhay C.J."/>
            <person name="Chandrabose M.N."/>
            <person name="Chavez D."/>
            <person name="Clerk-Blankenburg K.P."/>
            <person name="Cree A."/>
            <person name="Dao M."/>
            <person name="Davis C."/>
            <person name="Chacko J."/>
            <person name="Dinh H."/>
            <person name="Dugan-Rocha S."/>
            <person name="Fowler G."/>
            <person name="Garner T.T."/>
            <person name="Garnes J."/>
            <person name="Gnirke A."/>
            <person name="Hawes A."/>
            <person name="Hernandez J."/>
            <person name="Hines S."/>
            <person name="Holder M."/>
            <person name="Hume J."/>
            <person name="Jhangiani S.N."/>
            <person name="Joshi V."/>
            <person name="Khan Z.M."/>
            <person name="Jackson L."/>
            <person name="Kovar C."/>
            <person name="Kowis A."/>
            <person name="Lee S."/>
            <person name="Lewis L.R."/>
            <person name="Margolis J."/>
            <person name="Morgan M."/>
            <person name="Nazareth L.V."/>
            <person name="Nguyen N."/>
            <person name="Okwuonu G."/>
            <person name="Parker D."/>
            <person name="Richards S."/>
            <person name="Ruiz S.J."/>
            <person name="Santibanez J."/>
            <person name="Savard J."/>
            <person name="Scherer S.E."/>
            <person name="Schneider B."/>
            <person name="Sodergren E."/>
            <person name="Tautz D."/>
            <person name="Vattahil S."/>
            <person name="Villasana D."/>
            <person name="White C.S."/>
            <person name="Wright R."/>
            <person name="Park Y."/>
            <person name="Beeman R.W."/>
            <person name="Lord J."/>
            <person name="Oppert B."/>
            <person name="Lorenzen M."/>
            <person name="Brown S."/>
            <person name="Wang L."/>
            <person name="Savard J."/>
            <person name="Tautz D."/>
            <person name="Richards S."/>
            <person name="Weinstock G."/>
            <person name="Gibbs R.A."/>
            <person name="Liu Y."/>
            <person name="Worley K."/>
            <person name="Weinstock G."/>
            <person name="Elsik C.G."/>
            <person name="Reese J.T."/>
            <person name="Elhaik E."/>
            <person name="Landan G."/>
            <person name="Graur D."/>
            <person name="Arensburger P."/>
            <person name="Atkinson P."/>
            <person name="Beeman R.W."/>
            <person name="Beidler J."/>
            <person name="Brown S.J."/>
            <person name="Demuth J.P."/>
            <person name="Drury D.W."/>
            <person name="Du Y.Z."/>
            <person name="Fujiwara H."/>
            <person name="Lorenzen M."/>
            <person name="Maselli V."/>
            <person name="Osanai M."/>
            <person name="Park Y."/>
            <person name="Robertson H.M."/>
            <person name="Tu Z."/>
            <person name="Wang J.J."/>
            <person name="Wang S."/>
            <person name="Richards S."/>
            <person name="Song H."/>
            <person name="Zhang L."/>
            <person name="Sodergren E."/>
            <person name="Werner D."/>
            <person name="Stanke M."/>
            <person name="Morgenstern B."/>
            <person name="Solovyev V."/>
            <person name="Kosarev P."/>
            <person name="Brown G."/>
            <person name="Chen H.C."/>
            <person name="Ermolaeva O."/>
            <person name="Hlavina W."/>
            <person name="Kapustin Y."/>
            <person name="Kiryutin B."/>
            <person name="Kitts P."/>
            <person name="Maglott D."/>
            <person name="Pruitt K."/>
            <person name="Sapojnikov V."/>
            <person name="Souvorov A."/>
            <person name="Mackey A.J."/>
            <person name="Waterhouse R.M."/>
            <person name="Wyder S."/>
            <person name="Zdobnov E.M."/>
            <person name="Zdobnov E.M."/>
            <person name="Wyder S."/>
            <person name="Kriventseva E.V."/>
            <person name="Kadowaki T."/>
            <person name="Bork P."/>
            <person name="Aranda M."/>
            <person name="Bao R."/>
            <person name="Beermann A."/>
            <person name="Berns N."/>
            <person name="Bolognesi R."/>
            <person name="Bonneton F."/>
            <person name="Bopp D."/>
            <person name="Brown S.J."/>
            <person name="Bucher G."/>
            <person name="Butts T."/>
            <person name="Chaumot A."/>
            <person name="Denell R.E."/>
            <person name="Ferrier D.E."/>
            <person name="Friedrich M."/>
            <person name="Gordon C.M."/>
            <person name="Jindra M."/>
            <person name="Klingler M."/>
            <person name="Lan Q."/>
            <person name="Lattorff H.M."/>
            <person name="Laudet V."/>
            <person name="von Levetsow C."/>
            <person name="Liu Z."/>
            <person name="Lutz R."/>
            <person name="Lynch J.A."/>
            <person name="da Fonseca R.N."/>
            <person name="Posnien N."/>
            <person name="Reuter R."/>
            <person name="Roth S."/>
            <person name="Savard J."/>
            <person name="Schinko J.B."/>
            <person name="Schmitt C."/>
            <person name="Schoppmeier M."/>
            <person name="Schroder R."/>
            <person name="Shippy T.D."/>
            <person name="Simonnet F."/>
            <person name="Marques-Souza H."/>
            <person name="Tautz D."/>
            <person name="Tomoyasu Y."/>
            <person name="Trauner J."/>
            <person name="Van der Zee M."/>
            <person name="Vervoort M."/>
            <person name="Wittkopp N."/>
            <person name="Wimmer E.A."/>
            <person name="Yang X."/>
            <person name="Jones A.K."/>
            <person name="Sattelle D.B."/>
            <person name="Ebert P.R."/>
            <person name="Nelson D."/>
            <person name="Scott J.G."/>
            <person name="Beeman R.W."/>
            <person name="Muthukrishnan S."/>
            <person name="Kramer K.J."/>
            <person name="Arakane Y."/>
            <person name="Beeman R.W."/>
            <person name="Zhu Q."/>
            <person name="Hogenkamp D."/>
            <person name="Dixit R."/>
            <person name="Oppert B."/>
            <person name="Jiang H."/>
            <person name="Zou Z."/>
            <person name="Marshall J."/>
            <person name="Elpidina E."/>
            <person name="Vinokurov K."/>
            <person name="Oppert C."/>
            <person name="Zou Z."/>
            <person name="Evans J."/>
            <person name="Lu Z."/>
            <person name="Zhao P."/>
            <person name="Sumathipala N."/>
            <person name="Altincicek B."/>
            <person name="Vilcinskas A."/>
            <person name="Williams M."/>
            <person name="Hultmark D."/>
            <person name="Hetru C."/>
            <person name="Jiang H."/>
            <person name="Grimmelikhuijzen C.J."/>
            <person name="Hauser F."/>
            <person name="Cazzamali G."/>
            <person name="Williamson M."/>
            <person name="Park Y."/>
            <person name="Li B."/>
            <person name="Tanaka Y."/>
            <person name="Predel R."/>
            <person name="Neupert S."/>
            <person name="Schachtner J."/>
            <person name="Verleyen P."/>
            <person name="Raible F."/>
            <person name="Bork P."/>
            <person name="Friedrich M."/>
            <person name="Walden K.K."/>
            <person name="Robertson H.M."/>
            <person name="Angeli S."/>
            <person name="Foret S."/>
            <person name="Bucher G."/>
            <person name="Schuetz S."/>
            <person name="Maleszka R."/>
            <person name="Wimmer E.A."/>
            <person name="Beeman R.W."/>
            <person name="Lorenzen M."/>
            <person name="Tomoyasu Y."/>
            <person name="Miller S.C."/>
            <person name="Grossmann D."/>
            <person name="Bucher G."/>
        </authorList>
    </citation>
    <scope>NUCLEOTIDE SEQUENCE [LARGE SCALE GENOMIC DNA]</scope>
    <source>
        <strain evidence="9 10">Georgia GA2</strain>
    </source>
</reference>
<dbReference type="PANTHER" id="PTHR14649:SF1">
    <property type="entry name" value="ZINC FINGER C2HC DOMAIN-CONTAINING PROTEIN 1C"/>
    <property type="match status" value="1"/>
</dbReference>
<organism evidence="9 10">
    <name type="scientific">Tribolium castaneum</name>
    <name type="common">Red flour beetle</name>
    <dbReference type="NCBI Taxonomy" id="7070"/>
    <lineage>
        <taxon>Eukaryota</taxon>
        <taxon>Metazoa</taxon>
        <taxon>Ecdysozoa</taxon>
        <taxon>Arthropoda</taxon>
        <taxon>Hexapoda</taxon>
        <taxon>Insecta</taxon>
        <taxon>Pterygota</taxon>
        <taxon>Neoptera</taxon>
        <taxon>Endopterygota</taxon>
        <taxon>Coleoptera</taxon>
        <taxon>Polyphaga</taxon>
        <taxon>Cucujiformia</taxon>
        <taxon>Tenebrionidae</taxon>
        <taxon>Tenebrionidae incertae sedis</taxon>
        <taxon>Tribolium</taxon>
    </lineage>
</organism>
<evidence type="ECO:0000256" key="4">
    <source>
        <dbReference type="ARBA" id="ARBA00022833"/>
    </source>
</evidence>
<dbReference type="Proteomes" id="UP000007266">
    <property type="component" value="Linkage group 8"/>
</dbReference>
<gene>
    <name evidence="9" type="primary">AUGUSTUS-3.0.2_05880</name>
    <name evidence="9" type="ORF">TcasGA2_TC005880</name>
</gene>
<keyword evidence="10" id="KW-1185">Reference proteome</keyword>
<evidence type="ECO:0000313" key="9">
    <source>
        <dbReference type="EMBL" id="KYB25983.1"/>
    </source>
</evidence>
<feature type="domain" description="C2HC/C3H-type" evidence="8">
    <location>
        <begin position="68"/>
        <end position="97"/>
    </location>
</feature>
<feature type="region of interest" description="Disordered" evidence="7">
    <location>
        <begin position="735"/>
        <end position="765"/>
    </location>
</feature>